<name>A0A3R9PQF4_9CREN</name>
<feature type="transmembrane region" description="Helical" evidence="7">
    <location>
        <begin position="174"/>
        <end position="192"/>
    </location>
</feature>
<feature type="transmembrane region" description="Helical" evidence="7">
    <location>
        <begin position="276"/>
        <end position="302"/>
    </location>
</feature>
<dbReference type="GO" id="GO:0005886">
    <property type="term" value="C:plasma membrane"/>
    <property type="evidence" value="ECO:0007669"/>
    <property type="project" value="UniProtKB-SubCell"/>
</dbReference>
<protein>
    <submittedName>
        <fullName evidence="9">ABC transporter permease</fullName>
    </submittedName>
</protein>
<comment type="subcellular location">
    <subcellularLocation>
        <location evidence="1 7">Cell membrane</location>
        <topology evidence="1 7">Multi-pass membrane protein</topology>
    </subcellularLocation>
</comment>
<dbReference type="InterPro" id="IPR045621">
    <property type="entry name" value="BPD_transp_1_N"/>
</dbReference>
<dbReference type="EMBL" id="RCOR01000037">
    <property type="protein sequence ID" value="RSN68026.1"/>
    <property type="molecule type" value="Genomic_DNA"/>
</dbReference>
<proteinExistence type="inferred from homology"/>
<keyword evidence="2 7" id="KW-0813">Transport</keyword>
<keyword evidence="5 7" id="KW-1133">Transmembrane helix</keyword>
<dbReference type="Pfam" id="PF00528">
    <property type="entry name" value="BPD_transp_1"/>
    <property type="match status" value="1"/>
</dbReference>
<feature type="transmembrane region" description="Helical" evidence="7">
    <location>
        <begin position="102"/>
        <end position="125"/>
    </location>
</feature>
<evidence type="ECO:0000256" key="6">
    <source>
        <dbReference type="ARBA" id="ARBA00023136"/>
    </source>
</evidence>
<comment type="caution">
    <text evidence="9">The sequence shown here is derived from an EMBL/GenBank/DDBJ whole genome shotgun (WGS) entry which is preliminary data.</text>
</comment>
<dbReference type="GO" id="GO:0055085">
    <property type="term" value="P:transmembrane transport"/>
    <property type="evidence" value="ECO:0007669"/>
    <property type="project" value="InterPro"/>
</dbReference>
<keyword evidence="4 7" id="KW-0812">Transmembrane</keyword>
<feature type="transmembrane region" description="Helical" evidence="7">
    <location>
        <begin position="137"/>
        <end position="162"/>
    </location>
</feature>
<dbReference type="CDD" id="cd06261">
    <property type="entry name" value="TM_PBP2"/>
    <property type="match status" value="1"/>
</dbReference>
<feature type="domain" description="ABC transmembrane type-1" evidence="8">
    <location>
        <begin position="98"/>
        <end position="295"/>
    </location>
</feature>
<evidence type="ECO:0000256" key="5">
    <source>
        <dbReference type="ARBA" id="ARBA00022989"/>
    </source>
</evidence>
<feature type="transmembrane region" description="Helical" evidence="7">
    <location>
        <begin position="230"/>
        <end position="256"/>
    </location>
</feature>
<dbReference type="Proteomes" id="UP000278149">
    <property type="component" value="Unassembled WGS sequence"/>
</dbReference>
<evidence type="ECO:0000313" key="10">
    <source>
        <dbReference type="Proteomes" id="UP000278149"/>
    </source>
</evidence>
<comment type="similarity">
    <text evidence="7">Belongs to the binding-protein-dependent transport system permease family.</text>
</comment>
<dbReference type="PANTHER" id="PTHR43163:SF6">
    <property type="entry name" value="DIPEPTIDE TRANSPORT SYSTEM PERMEASE PROTEIN DPPB-RELATED"/>
    <property type="match status" value="1"/>
</dbReference>
<reference evidence="9 10" key="1">
    <citation type="submission" date="2018-10" db="EMBL/GenBank/DDBJ databases">
        <title>Co-occurring genomic capacity for anaerobic methane metabolism and dissimilatory sulfite reduction discovered in the Korarchaeota.</title>
        <authorList>
            <person name="Mckay L.J."/>
            <person name="Dlakic M."/>
            <person name="Fields M.W."/>
            <person name="Delmont T.O."/>
            <person name="Eren A.M."/>
            <person name="Jay Z.J."/>
            <person name="Klingelsmith K.B."/>
            <person name="Rusch D.B."/>
            <person name="Inskeep W.P."/>
        </authorList>
    </citation>
    <scope>NUCLEOTIDE SEQUENCE [LARGE SCALE GENOMIC DNA]</scope>
    <source>
        <strain evidence="9 10">WS</strain>
    </source>
</reference>
<organism evidence="9 10">
    <name type="scientific">Candidatus Korarchaeum cryptofilum</name>
    <dbReference type="NCBI Taxonomy" id="498846"/>
    <lineage>
        <taxon>Archaea</taxon>
        <taxon>Thermoproteota</taxon>
        <taxon>Candidatus Korarchaeia</taxon>
        <taxon>Candidatus Korarchaeales</taxon>
        <taxon>Candidatus Korarchaeaceae</taxon>
        <taxon>Candidatus Korarchaeum</taxon>
    </lineage>
</organism>
<keyword evidence="6 7" id="KW-0472">Membrane</keyword>
<dbReference type="Gene3D" id="1.10.3720.10">
    <property type="entry name" value="MetI-like"/>
    <property type="match status" value="1"/>
</dbReference>
<evidence type="ECO:0000259" key="8">
    <source>
        <dbReference type="PROSITE" id="PS50928"/>
    </source>
</evidence>
<dbReference type="InterPro" id="IPR035906">
    <property type="entry name" value="MetI-like_sf"/>
</dbReference>
<evidence type="ECO:0000256" key="7">
    <source>
        <dbReference type="RuleBase" id="RU363032"/>
    </source>
</evidence>
<dbReference type="AlphaFoldDB" id="A0A3R9PQF4"/>
<evidence type="ECO:0000313" key="9">
    <source>
        <dbReference type="EMBL" id="RSN68026.1"/>
    </source>
</evidence>
<dbReference type="SUPFAM" id="SSF161098">
    <property type="entry name" value="MetI-like"/>
    <property type="match status" value="1"/>
</dbReference>
<dbReference type="Pfam" id="PF19300">
    <property type="entry name" value="BPD_transp_1_N"/>
    <property type="match status" value="1"/>
</dbReference>
<accession>A0A3R9PQF4</accession>
<gene>
    <name evidence="9" type="ORF">D9Q81_07010</name>
</gene>
<dbReference type="PROSITE" id="PS50928">
    <property type="entry name" value="ABC_TM1"/>
    <property type="match status" value="1"/>
</dbReference>
<evidence type="ECO:0000256" key="1">
    <source>
        <dbReference type="ARBA" id="ARBA00004651"/>
    </source>
</evidence>
<keyword evidence="3" id="KW-1003">Cell membrane</keyword>
<dbReference type="RefSeq" id="WP_125742276.1">
    <property type="nucleotide sequence ID" value="NZ_RCOR01000037.1"/>
</dbReference>
<dbReference type="InterPro" id="IPR000515">
    <property type="entry name" value="MetI-like"/>
</dbReference>
<evidence type="ECO:0000256" key="2">
    <source>
        <dbReference type="ARBA" id="ARBA00022448"/>
    </source>
</evidence>
<sequence length="310" mass="35094">MGILSYATKRLSIGFFIVIFVSLILFIFMQLLPGDPITLLTAGERVSQQRIEELRRAWGLDQPIYIQFFFWLSHMLQGDFGTSFVFKLPVVRVVLPRIPATLQLTITALIISYIFGIILGTLSAVRRGLLSERILTGFYTFLYSIPTYWLGAMLMLAFGFYLRVLPISGYGTPAHLVLPASTLALPNIAIFARMMRTEVLETLYEEYVRTAMAKGLPRYVVLFKHMMRNALIPVTVLFFLELPWTIGGAVIVEAIFSWPGMGNLLYRSILMQDYPVVMFIIFLISIFTVISNIIGDILTAILDPRITLKG</sequence>
<feature type="transmembrane region" description="Helical" evidence="7">
    <location>
        <begin position="12"/>
        <end position="32"/>
    </location>
</feature>
<dbReference type="PANTHER" id="PTHR43163">
    <property type="entry name" value="DIPEPTIDE TRANSPORT SYSTEM PERMEASE PROTEIN DPPB-RELATED"/>
    <property type="match status" value="1"/>
</dbReference>
<evidence type="ECO:0000256" key="4">
    <source>
        <dbReference type="ARBA" id="ARBA00022692"/>
    </source>
</evidence>
<evidence type="ECO:0000256" key="3">
    <source>
        <dbReference type="ARBA" id="ARBA00022475"/>
    </source>
</evidence>